<evidence type="ECO:0000259" key="8">
    <source>
        <dbReference type="Pfam" id="PF00962"/>
    </source>
</evidence>
<comment type="cofactor">
    <cofactor evidence="1">
        <name>Zn(2+)</name>
        <dbReference type="ChEBI" id="CHEBI:29105"/>
    </cofactor>
</comment>
<keyword evidence="7" id="KW-0546">Nucleotide metabolism</keyword>
<proteinExistence type="inferred from homology"/>
<dbReference type="EC" id="3.5.4.4" evidence="3"/>
<keyword evidence="5" id="KW-0378">Hydrolase</keyword>
<keyword evidence="10" id="KW-1185">Reference proteome</keyword>
<reference evidence="10" key="1">
    <citation type="submission" date="2017-02" db="EMBL/GenBank/DDBJ databases">
        <title>Tessaracoccus aquaemaris sp. nov., isolated from the intestine of a Korean rockfish, Sebastes schlegelii, in a marine aquaculture pond.</title>
        <authorList>
            <person name="Tak E.J."/>
            <person name="Bae J.-W."/>
        </authorList>
    </citation>
    <scope>NUCLEOTIDE SEQUENCE [LARGE SCALE GENOMIC DNA]</scope>
    <source>
        <strain evidence="10">NSG39</strain>
    </source>
</reference>
<dbReference type="EMBL" id="CP019606">
    <property type="protein sequence ID" value="AQP47721.1"/>
    <property type="molecule type" value="Genomic_DNA"/>
</dbReference>
<dbReference type="GO" id="GO:0046103">
    <property type="term" value="P:inosine biosynthetic process"/>
    <property type="evidence" value="ECO:0007669"/>
    <property type="project" value="TreeGrafter"/>
</dbReference>
<evidence type="ECO:0000256" key="5">
    <source>
        <dbReference type="ARBA" id="ARBA00022801"/>
    </source>
</evidence>
<evidence type="ECO:0000256" key="7">
    <source>
        <dbReference type="ARBA" id="ARBA00023080"/>
    </source>
</evidence>
<dbReference type="GO" id="GO:0006154">
    <property type="term" value="P:adenosine catabolic process"/>
    <property type="evidence" value="ECO:0007669"/>
    <property type="project" value="TreeGrafter"/>
</dbReference>
<dbReference type="PANTHER" id="PTHR11409:SF43">
    <property type="entry name" value="ADENOSINE DEAMINASE"/>
    <property type="match status" value="1"/>
</dbReference>
<dbReference type="RefSeq" id="WP_077686055.1">
    <property type="nucleotide sequence ID" value="NZ_CP019606.1"/>
</dbReference>
<organism evidence="9 10">
    <name type="scientific">Tessaracoccus aquimaris</name>
    <dbReference type="NCBI Taxonomy" id="1332264"/>
    <lineage>
        <taxon>Bacteria</taxon>
        <taxon>Bacillati</taxon>
        <taxon>Actinomycetota</taxon>
        <taxon>Actinomycetes</taxon>
        <taxon>Propionibacteriales</taxon>
        <taxon>Propionibacteriaceae</taxon>
        <taxon>Tessaracoccus</taxon>
    </lineage>
</organism>
<dbReference type="FunFam" id="3.20.20.140:FF:000020">
    <property type="entry name" value="Adenosine deaminase"/>
    <property type="match status" value="1"/>
</dbReference>
<comment type="similarity">
    <text evidence="2">Belongs to the metallo-dependent hydrolases superfamily. Adenosine and AMP deaminases family.</text>
</comment>
<dbReference type="GO" id="GO:0004000">
    <property type="term" value="F:adenosine deaminase activity"/>
    <property type="evidence" value="ECO:0007669"/>
    <property type="project" value="UniProtKB-ARBA"/>
</dbReference>
<dbReference type="InterPro" id="IPR006330">
    <property type="entry name" value="Ado/ade_deaminase"/>
</dbReference>
<name>A0A1Q2CNM5_9ACTN</name>
<evidence type="ECO:0000256" key="1">
    <source>
        <dbReference type="ARBA" id="ARBA00001947"/>
    </source>
</evidence>
<dbReference type="InterPro" id="IPR001365">
    <property type="entry name" value="A_deaminase_dom"/>
</dbReference>
<dbReference type="KEGG" id="tes:BW730_09690"/>
<keyword evidence="4" id="KW-0479">Metal-binding</keyword>
<protein>
    <recommendedName>
        <fullName evidence="3">adenosine deaminase</fullName>
        <ecNumber evidence="3">3.5.4.4</ecNumber>
    </recommendedName>
</protein>
<evidence type="ECO:0000313" key="9">
    <source>
        <dbReference type="EMBL" id="AQP47721.1"/>
    </source>
</evidence>
<dbReference type="GO" id="GO:0009117">
    <property type="term" value="P:nucleotide metabolic process"/>
    <property type="evidence" value="ECO:0007669"/>
    <property type="project" value="UniProtKB-KW"/>
</dbReference>
<evidence type="ECO:0000256" key="6">
    <source>
        <dbReference type="ARBA" id="ARBA00022833"/>
    </source>
</evidence>
<dbReference type="Gene3D" id="3.20.20.140">
    <property type="entry name" value="Metal-dependent hydrolases"/>
    <property type="match status" value="1"/>
</dbReference>
<evidence type="ECO:0000256" key="3">
    <source>
        <dbReference type="ARBA" id="ARBA00012784"/>
    </source>
</evidence>
<dbReference type="GO" id="GO:0005829">
    <property type="term" value="C:cytosol"/>
    <property type="evidence" value="ECO:0007669"/>
    <property type="project" value="TreeGrafter"/>
</dbReference>
<evidence type="ECO:0000256" key="4">
    <source>
        <dbReference type="ARBA" id="ARBA00022723"/>
    </source>
</evidence>
<accession>A0A1Q2CNM5</accession>
<dbReference type="SUPFAM" id="SSF51556">
    <property type="entry name" value="Metallo-dependent hydrolases"/>
    <property type="match status" value="1"/>
</dbReference>
<dbReference type="InterPro" id="IPR032466">
    <property type="entry name" value="Metal_Hydrolase"/>
</dbReference>
<dbReference type="AlphaFoldDB" id="A0A1Q2CNM5"/>
<keyword evidence="6" id="KW-0862">Zinc</keyword>
<dbReference type="NCBIfam" id="NF006847">
    <property type="entry name" value="PRK09358.1-2"/>
    <property type="match status" value="1"/>
</dbReference>
<evidence type="ECO:0000313" key="10">
    <source>
        <dbReference type="Proteomes" id="UP000188145"/>
    </source>
</evidence>
<dbReference type="STRING" id="1332264.BW730_09690"/>
<dbReference type="GO" id="GO:0043103">
    <property type="term" value="P:hypoxanthine salvage"/>
    <property type="evidence" value="ECO:0007669"/>
    <property type="project" value="TreeGrafter"/>
</dbReference>
<gene>
    <name evidence="9" type="ORF">BW730_09690</name>
</gene>
<evidence type="ECO:0000256" key="2">
    <source>
        <dbReference type="ARBA" id="ARBA00006676"/>
    </source>
</evidence>
<dbReference type="Pfam" id="PF00962">
    <property type="entry name" value="A_deaminase"/>
    <property type="match status" value="1"/>
</dbReference>
<dbReference type="NCBIfam" id="TIGR01430">
    <property type="entry name" value="aden_deam"/>
    <property type="match status" value="1"/>
</dbReference>
<dbReference type="OrthoDB" id="9779574at2"/>
<dbReference type="GO" id="GO:0046872">
    <property type="term" value="F:metal ion binding"/>
    <property type="evidence" value="ECO:0007669"/>
    <property type="project" value="UniProtKB-KW"/>
</dbReference>
<dbReference type="Proteomes" id="UP000188145">
    <property type="component" value="Chromosome"/>
</dbReference>
<sequence>MLTADVIRTLPKVALHDHLDGGLRPSTVIEHCAEVGHALPSTDPDRLGAWFYEAADSGSLVRYLETFEHTVAAMQTAEHLRRVAREFVVDQAADGVVYAEARWAPEQHLRLSLTPEAAVEAVRDGLAEGMREAAGQGNKIVARQIVTSMRHAEPTLRIAELALAYRDDSVCGFDIAGAEDGFPPSRFEPAFDFLKRNNMFFTIHAGEAFGLPSIWEAVQVCGANRLGHGVRIVEDIEIQDGSARLGRLAGYVRDARIALEVAPSSNLQTGIAAEMKDHPVELLKDLGFNVTINCDNRLMSATTMAREYERLVETFNWDLDDIELTTVNAMRAAFLPHDQRESIVREVIRPAYAAARDL</sequence>
<dbReference type="PANTHER" id="PTHR11409">
    <property type="entry name" value="ADENOSINE DEAMINASE"/>
    <property type="match status" value="1"/>
</dbReference>
<feature type="domain" description="Adenosine deaminase" evidence="8">
    <location>
        <begin position="11"/>
        <end position="348"/>
    </location>
</feature>